<feature type="compositionally biased region" description="Polar residues" evidence="1">
    <location>
        <begin position="1"/>
        <end position="10"/>
    </location>
</feature>
<sequence length="42" mass="4647">MNRGSGNASEETIKHQGERRKGLGGHKSVAEPSRWARGKTRE</sequence>
<name>E4ZJJ7_LEPMJ</name>
<organism evidence="3">
    <name type="scientific">Leptosphaeria maculans (strain JN3 / isolate v23.1.3 / race Av1-4-5-6-7-8)</name>
    <name type="common">Blackleg fungus</name>
    <name type="synonym">Phoma lingam</name>
    <dbReference type="NCBI Taxonomy" id="985895"/>
    <lineage>
        <taxon>Eukaryota</taxon>
        <taxon>Fungi</taxon>
        <taxon>Dikarya</taxon>
        <taxon>Ascomycota</taxon>
        <taxon>Pezizomycotina</taxon>
        <taxon>Dothideomycetes</taxon>
        <taxon>Pleosporomycetidae</taxon>
        <taxon>Pleosporales</taxon>
        <taxon>Pleosporineae</taxon>
        <taxon>Leptosphaeriaceae</taxon>
        <taxon>Plenodomus</taxon>
        <taxon>Plenodomus lingam/Leptosphaeria maculans species complex</taxon>
    </lineage>
</organism>
<evidence type="ECO:0000256" key="1">
    <source>
        <dbReference type="SAM" id="MobiDB-lite"/>
    </source>
</evidence>
<accession>E4ZJJ7</accession>
<keyword evidence="3" id="KW-1185">Reference proteome</keyword>
<dbReference type="Proteomes" id="UP000002668">
    <property type="component" value="Genome"/>
</dbReference>
<feature type="compositionally biased region" description="Basic and acidic residues" evidence="1">
    <location>
        <begin position="11"/>
        <end position="21"/>
    </location>
</feature>
<evidence type="ECO:0000313" key="3">
    <source>
        <dbReference type="Proteomes" id="UP000002668"/>
    </source>
</evidence>
<dbReference type="InParanoid" id="E4ZJJ7"/>
<dbReference type="HOGENOM" id="CLU_3260670_0_0_1"/>
<dbReference type="VEuPathDB" id="FungiDB:LEMA_uP067900.1"/>
<reference evidence="3" key="1">
    <citation type="journal article" date="2011" name="Nat. Commun.">
        <title>Effector diversification within compartments of the Leptosphaeria maculans genome affected by Repeat-Induced Point mutations.</title>
        <authorList>
            <person name="Rouxel T."/>
            <person name="Grandaubert J."/>
            <person name="Hane J.K."/>
            <person name="Hoede C."/>
            <person name="van de Wouw A.P."/>
            <person name="Couloux A."/>
            <person name="Dominguez V."/>
            <person name="Anthouard V."/>
            <person name="Bally P."/>
            <person name="Bourras S."/>
            <person name="Cozijnsen A.J."/>
            <person name="Ciuffetti L.M."/>
            <person name="Degrave A."/>
            <person name="Dilmaghani A."/>
            <person name="Duret L."/>
            <person name="Fudal I."/>
            <person name="Goodwin S.B."/>
            <person name="Gout L."/>
            <person name="Glaser N."/>
            <person name="Linglin J."/>
            <person name="Kema G.H.J."/>
            <person name="Lapalu N."/>
            <person name="Lawrence C.B."/>
            <person name="May K."/>
            <person name="Meyer M."/>
            <person name="Ollivier B."/>
            <person name="Poulain J."/>
            <person name="Schoch C.L."/>
            <person name="Simon A."/>
            <person name="Spatafora J.W."/>
            <person name="Stachowiak A."/>
            <person name="Turgeon B.G."/>
            <person name="Tyler B.M."/>
            <person name="Vincent D."/>
            <person name="Weissenbach J."/>
            <person name="Amselem J."/>
            <person name="Quesneville H."/>
            <person name="Oliver R.P."/>
            <person name="Wincker P."/>
            <person name="Balesdent M.-H."/>
            <person name="Howlett B.J."/>
        </authorList>
    </citation>
    <scope>NUCLEOTIDE SEQUENCE [LARGE SCALE GENOMIC DNA]</scope>
    <source>
        <strain evidence="3">JN3 / isolate v23.1.3 / race Av1-4-5-6-7-8</strain>
    </source>
</reference>
<proteinExistence type="predicted"/>
<dbReference type="AlphaFoldDB" id="E4ZJJ7"/>
<protein>
    <submittedName>
        <fullName evidence="2">Predicted protein</fullName>
    </submittedName>
</protein>
<feature type="region of interest" description="Disordered" evidence="1">
    <location>
        <begin position="1"/>
        <end position="42"/>
    </location>
</feature>
<gene>
    <name evidence="2" type="ORF">LEMA_uP067900.1</name>
</gene>
<dbReference type="EMBL" id="FP929072">
    <property type="protein sequence ID" value="CBX91282.1"/>
    <property type="molecule type" value="Genomic_DNA"/>
</dbReference>
<evidence type="ECO:0000313" key="2">
    <source>
        <dbReference type="EMBL" id="CBX91282.1"/>
    </source>
</evidence>